<dbReference type="Pfam" id="PF00126">
    <property type="entry name" value="HTH_1"/>
    <property type="match status" value="1"/>
</dbReference>
<dbReference type="InterPro" id="IPR036390">
    <property type="entry name" value="WH_DNA-bd_sf"/>
</dbReference>
<evidence type="ECO:0000313" key="6">
    <source>
        <dbReference type="EMBL" id="MBF8376691.1"/>
    </source>
</evidence>
<evidence type="ECO:0000313" key="7">
    <source>
        <dbReference type="Proteomes" id="UP000642910"/>
    </source>
</evidence>
<dbReference type="Gene3D" id="3.40.190.10">
    <property type="entry name" value="Periplasmic binding protein-like II"/>
    <property type="match status" value="2"/>
</dbReference>
<evidence type="ECO:0000256" key="3">
    <source>
        <dbReference type="ARBA" id="ARBA00023125"/>
    </source>
</evidence>
<reference evidence="6 7" key="1">
    <citation type="submission" date="2020-11" db="EMBL/GenBank/DDBJ databases">
        <title>Genomic insight of Alicyclobacillus mali FL 18 reveals a new arsenic-resistant strain, with potential in environmental biotechnology.</title>
        <authorList>
            <person name="Fiorentino G."/>
            <person name="Gallo G."/>
            <person name="Aulitto M."/>
        </authorList>
    </citation>
    <scope>NUCLEOTIDE SEQUENCE [LARGE SCALE GENOMIC DNA]</scope>
    <source>
        <strain evidence="6 7">FL 18</strain>
    </source>
</reference>
<keyword evidence="2" id="KW-0805">Transcription regulation</keyword>
<dbReference type="PROSITE" id="PS50931">
    <property type="entry name" value="HTH_LYSR"/>
    <property type="match status" value="1"/>
</dbReference>
<dbReference type="Pfam" id="PF03466">
    <property type="entry name" value="LysR_substrate"/>
    <property type="match status" value="1"/>
</dbReference>
<dbReference type="CDD" id="cd08420">
    <property type="entry name" value="PBP2_CysL_like"/>
    <property type="match status" value="1"/>
</dbReference>
<dbReference type="InterPro" id="IPR005119">
    <property type="entry name" value="LysR_subst-bd"/>
</dbReference>
<accession>A0ABS0F091</accession>
<keyword evidence="3" id="KW-0238">DNA-binding</keyword>
<comment type="similarity">
    <text evidence="1">Belongs to the LysR transcriptional regulatory family.</text>
</comment>
<dbReference type="Gene3D" id="1.10.10.10">
    <property type="entry name" value="Winged helix-like DNA-binding domain superfamily/Winged helix DNA-binding domain"/>
    <property type="match status" value="1"/>
</dbReference>
<dbReference type="InterPro" id="IPR000847">
    <property type="entry name" value="LysR_HTH_N"/>
</dbReference>
<dbReference type="PANTHER" id="PTHR30126:SF39">
    <property type="entry name" value="HTH-TYPE TRANSCRIPTIONAL REGULATOR CYSL"/>
    <property type="match status" value="1"/>
</dbReference>
<sequence length="305" mass="34172">MRRVDLQLRVFVTVVEENSFTRAAEKLHISQPAISQHVQTLEQRLGVRLIDRGRRRLQVNPAGRIVYEHAKDILALYRRMERLIADMQEVPAGPVHVGASLTYGEYVLPHVIARFRKAYPAVQPSVSIANTQTIAHAVAVRQLDIGIVEGQDVVEDEVVLKPFAEDEMLVVASPASPWYAEAPDRSLLERATWFIREPGSGTREMTDRLFTQLGIQPRDLVEYSSSQVIKESVAAGLGLACLSRWVVARELTWGMLRALRIPCAPVKRTFSIVTPKSEFETKASRLLYTFLLEHGSPQNPSLDGA</sequence>
<dbReference type="InterPro" id="IPR036388">
    <property type="entry name" value="WH-like_DNA-bd_sf"/>
</dbReference>
<feature type="domain" description="HTH lysR-type" evidence="5">
    <location>
        <begin position="4"/>
        <end position="60"/>
    </location>
</feature>
<comment type="caution">
    <text evidence="6">The sequence shown here is derived from an EMBL/GenBank/DDBJ whole genome shotgun (WGS) entry which is preliminary data.</text>
</comment>
<dbReference type="PANTHER" id="PTHR30126">
    <property type="entry name" value="HTH-TYPE TRANSCRIPTIONAL REGULATOR"/>
    <property type="match status" value="1"/>
</dbReference>
<dbReference type="SUPFAM" id="SSF53850">
    <property type="entry name" value="Periplasmic binding protein-like II"/>
    <property type="match status" value="1"/>
</dbReference>
<evidence type="ECO:0000256" key="4">
    <source>
        <dbReference type="ARBA" id="ARBA00023163"/>
    </source>
</evidence>
<organism evidence="6 7">
    <name type="scientific">Alicyclobacillus mali</name>
    <name type="common">ex Roth et al. 2021</name>
    <dbReference type="NCBI Taxonomy" id="1123961"/>
    <lineage>
        <taxon>Bacteria</taxon>
        <taxon>Bacillati</taxon>
        <taxon>Bacillota</taxon>
        <taxon>Bacilli</taxon>
        <taxon>Bacillales</taxon>
        <taxon>Alicyclobacillaceae</taxon>
        <taxon>Alicyclobacillus</taxon>
    </lineage>
</organism>
<proteinExistence type="inferred from homology"/>
<dbReference type="Proteomes" id="UP000642910">
    <property type="component" value="Unassembled WGS sequence"/>
</dbReference>
<name>A0ABS0F091_9BACL</name>
<evidence type="ECO:0000256" key="2">
    <source>
        <dbReference type="ARBA" id="ARBA00023015"/>
    </source>
</evidence>
<keyword evidence="7" id="KW-1185">Reference proteome</keyword>
<dbReference type="PRINTS" id="PR00039">
    <property type="entry name" value="HTHLYSR"/>
</dbReference>
<protein>
    <submittedName>
        <fullName evidence="6">LysR family transcriptional regulator</fullName>
    </submittedName>
</protein>
<dbReference type="SUPFAM" id="SSF46785">
    <property type="entry name" value="Winged helix' DNA-binding domain"/>
    <property type="match status" value="1"/>
</dbReference>
<evidence type="ECO:0000256" key="1">
    <source>
        <dbReference type="ARBA" id="ARBA00009437"/>
    </source>
</evidence>
<evidence type="ECO:0000259" key="5">
    <source>
        <dbReference type="PROSITE" id="PS50931"/>
    </source>
</evidence>
<dbReference type="EMBL" id="JADPKZ010000024">
    <property type="protein sequence ID" value="MBF8376691.1"/>
    <property type="molecule type" value="Genomic_DNA"/>
</dbReference>
<gene>
    <name evidence="6" type="ORF">IW967_02210</name>
</gene>
<keyword evidence="4" id="KW-0804">Transcription</keyword>